<feature type="chain" id="PRO_5020033888" evidence="3">
    <location>
        <begin position="16"/>
        <end position="397"/>
    </location>
</feature>
<gene>
    <name evidence="5" type="ORF">D915_000399</name>
</gene>
<reference evidence="5" key="1">
    <citation type="submission" date="2019-03" db="EMBL/GenBank/DDBJ databases">
        <title>Improved annotation for the trematode Fasciola hepatica.</title>
        <authorList>
            <person name="Choi Y.-J."/>
            <person name="Martin J."/>
            <person name="Mitreva M."/>
        </authorList>
    </citation>
    <scope>NUCLEOTIDE SEQUENCE [LARGE SCALE GENOMIC DNA]</scope>
</reference>
<dbReference type="PANTHER" id="PTHR21683:SF18">
    <property type="entry name" value="COILED-COIL DOMAIN-CONTAINING PROTEIN 42 HOMOLOG"/>
    <property type="match status" value="1"/>
</dbReference>
<keyword evidence="3" id="KW-0732">Signal</keyword>
<evidence type="ECO:0000259" key="4">
    <source>
        <dbReference type="Pfam" id="PF13863"/>
    </source>
</evidence>
<evidence type="ECO:0000256" key="1">
    <source>
        <dbReference type="ARBA" id="ARBA00023054"/>
    </source>
</evidence>
<dbReference type="Proteomes" id="UP000230066">
    <property type="component" value="Unassembled WGS sequence"/>
</dbReference>
<keyword evidence="6" id="KW-1185">Reference proteome</keyword>
<evidence type="ECO:0000313" key="6">
    <source>
        <dbReference type="Proteomes" id="UP000230066"/>
    </source>
</evidence>
<organism evidence="5 6">
    <name type="scientific">Fasciola hepatica</name>
    <name type="common">Liver fluke</name>
    <dbReference type="NCBI Taxonomy" id="6192"/>
    <lineage>
        <taxon>Eukaryota</taxon>
        <taxon>Metazoa</taxon>
        <taxon>Spiralia</taxon>
        <taxon>Lophotrochozoa</taxon>
        <taxon>Platyhelminthes</taxon>
        <taxon>Trematoda</taxon>
        <taxon>Digenea</taxon>
        <taxon>Plagiorchiida</taxon>
        <taxon>Echinostomata</taxon>
        <taxon>Echinostomatoidea</taxon>
        <taxon>Fasciolidae</taxon>
        <taxon>Fasciola</taxon>
    </lineage>
</organism>
<dbReference type="EMBL" id="JXXN02000075">
    <property type="protein sequence ID" value="THD28768.1"/>
    <property type="molecule type" value="Genomic_DNA"/>
</dbReference>
<dbReference type="AlphaFoldDB" id="A0A4E0RYB2"/>
<protein>
    <submittedName>
        <fullName evidence="5">Coiled-coil domain-containing protein 42A</fullName>
    </submittedName>
</protein>
<dbReference type="InterPro" id="IPR051147">
    <property type="entry name" value="CFAP_domain-containing"/>
</dbReference>
<dbReference type="GO" id="GO:0005856">
    <property type="term" value="C:cytoskeleton"/>
    <property type="evidence" value="ECO:0007669"/>
    <property type="project" value="UniProtKB-ARBA"/>
</dbReference>
<proteinExistence type="predicted"/>
<keyword evidence="1 2" id="KW-0175">Coiled coil</keyword>
<feature type="signal peptide" evidence="3">
    <location>
        <begin position="1"/>
        <end position="15"/>
    </location>
</feature>
<dbReference type="Pfam" id="PF13863">
    <property type="entry name" value="DUF4200"/>
    <property type="match status" value="1"/>
</dbReference>
<accession>A0A4E0RYB2</accession>
<comment type="caution">
    <text evidence="5">The sequence shown here is derived from an EMBL/GenBank/DDBJ whole genome shotgun (WGS) entry which is preliminary data.</text>
</comment>
<sequence>MTFSLFLRLVAGSGALQLCRQLEMSTQDGTTSWTVKKVYPVNIRCRAIGSAKRRRSIAVKSTHTVQSAVHDPIIVRGDELAEATHDLWEKRKVFNEKMIVSSERRSKLKTEMECLHHRKIRSESIVRENDNKRWRALQKFCEDNHLCSVRKKEKQMLNAELHRAKQLYARLSTDVADLRKYENYMLDVIASLPKDYIKLADNVIIGLIMRYNTLYETNSSLRREMEEKSEEVRIAQTNLRNLIEAHGILLYGKNSELSELYTEREKVNDLYQGAEQALVHTHDDVLHQIAFFETVIRSINNLNAKLVRAYEPYLVGQQLWTKVENMPILSRCRLIGERTLSLRNIVSQLAVDTGSLPISMCSRPDLENAQPNSIAAASASEFTLLSKITSAQSEAPP</sequence>
<feature type="domain" description="DUF4200" evidence="4">
    <location>
        <begin position="79"/>
        <end position="189"/>
    </location>
</feature>
<evidence type="ECO:0000256" key="2">
    <source>
        <dbReference type="SAM" id="Coils"/>
    </source>
</evidence>
<feature type="coiled-coil region" evidence="2">
    <location>
        <begin position="211"/>
        <end position="277"/>
    </location>
</feature>
<evidence type="ECO:0000256" key="3">
    <source>
        <dbReference type="SAM" id="SignalP"/>
    </source>
</evidence>
<evidence type="ECO:0000313" key="5">
    <source>
        <dbReference type="EMBL" id="THD28768.1"/>
    </source>
</evidence>
<dbReference type="InterPro" id="IPR025252">
    <property type="entry name" value="DUF4200"/>
</dbReference>
<dbReference type="PANTHER" id="PTHR21683">
    <property type="entry name" value="COILED-COIL DOMAIN-CONTAINING PROTEIN 42 LIKE-2-LIKE-RELATED"/>
    <property type="match status" value="1"/>
</dbReference>
<name>A0A4E0RYB2_FASHE</name>